<keyword evidence="1" id="KW-1133">Transmembrane helix</keyword>
<dbReference type="InterPro" id="IPR000884">
    <property type="entry name" value="TSP1_rpt"/>
</dbReference>
<evidence type="ECO:0000256" key="1">
    <source>
        <dbReference type="SAM" id="Phobius"/>
    </source>
</evidence>
<dbReference type="AlphaFoldDB" id="A0A7S1RJV6"/>
<sequence>MESWNANDFADEAEEDLLDVDAMDYCERAGVRSLAIEGVEQSDQHSKVLRPALTVVTLLTTAILVGVAVGRPMLPGRSYEMSASRAEDTVSFMLKGWEPAYIAWAQHPDKCWDVVRPHGTQNGMKLQMWDCANVKDKFMVPAGGFGPIKLASDPEYCLDAPGKTNLLQFWKCSEAPRENILFTVPKASQGLIHPANHSGKCLDVPDGDTSNGRRVQQWNCSSEGDRSRDMQFVIHWPVTCEWGPWSEWSNCSSACTTKRTRKQQVEHEDQDRHGECDGVVSQVNSCKPEDCTKTDTIELDSSGEIVDVDRKGKNGGSAARPAMFMLFCLLCLSGMHGRVGAGTQDC</sequence>
<dbReference type="Gene3D" id="2.80.10.50">
    <property type="match status" value="1"/>
</dbReference>
<protein>
    <recommendedName>
        <fullName evidence="3">Ricin B lectin domain-containing protein</fullName>
    </recommendedName>
</protein>
<dbReference type="InterPro" id="IPR036383">
    <property type="entry name" value="TSP1_rpt_sf"/>
</dbReference>
<evidence type="ECO:0008006" key="3">
    <source>
        <dbReference type="Google" id="ProtNLM"/>
    </source>
</evidence>
<gene>
    <name evidence="2" type="ORF">ACAT0790_LOCUS44782</name>
</gene>
<keyword evidence="1" id="KW-0472">Membrane</keyword>
<dbReference type="SUPFAM" id="SSF82895">
    <property type="entry name" value="TSP-1 type 1 repeat"/>
    <property type="match status" value="1"/>
</dbReference>
<dbReference type="PROSITE" id="PS50231">
    <property type="entry name" value="RICIN_B_LECTIN"/>
    <property type="match status" value="1"/>
</dbReference>
<organism evidence="2">
    <name type="scientific">Alexandrium catenella</name>
    <name type="common">Red tide dinoflagellate</name>
    <name type="synonym">Gonyaulax catenella</name>
    <dbReference type="NCBI Taxonomy" id="2925"/>
    <lineage>
        <taxon>Eukaryota</taxon>
        <taxon>Sar</taxon>
        <taxon>Alveolata</taxon>
        <taxon>Dinophyceae</taxon>
        <taxon>Gonyaulacales</taxon>
        <taxon>Pyrocystaceae</taxon>
        <taxon>Alexandrium</taxon>
    </lineage>
</organism>
<accession>A0A7S1RJV6</accession>
<proteinExistence type="predicted"/>
<dbReference type="SUPFAM" id="SSF50370">
    <property type="entry name" value="Ricin B-like lectins"/>
    <property type="match status" value="1"/>
</dbReference>
<dbReference type="InterPro" id="IPR035992">
    <property type="entry name" value="Ricin_B-like_lectins"/>
</dbReference>
<keyword evidence="1" id="KW-0812">Transmembrane</keyword>
<dbReference type="Gene3D" id="2.20.100.10">
    <property type="entry name" value="Thrombospondin type-1 (TSP1) repeat"/>
    <property type="match status" value="1"/>
</dbReference>
<dbReference type="CDD" id="cd00161">
    <property type="entry name" value="beta-trefoil_Ricin-like"/>
    <property type="match status" value="1"/>
</dbReference>
<dbReference type="SMART" id="SM00209">
    <property type="entry name" value="TSP1"/>
    <property type="match status" value="1"/>
</dbReference>
<name>A0A7S1RJV6_ALECA</name>
<dbReference type="PROSITE" id="PS50092">
    <property type="entry name" value="TSP1"/>
    <property type="match status" value="1"/>
</dbReference>
<dbReference type="EMBL" id="HBGE01074772">
    <property type="protein sequence ID" value="CAD9168014.1"/>
    <property type="molecule type" value="Transcribed_RNA"/>
</dbReference>
<evidence type="ECO:0000313" key="2">
    <source>
        <dbReference type="EMBL" id="CAD9168014.1"/>
    </source>
</evidence>
<feature type="transmembrane region" description="Helical" evidence="1">
    <location>
        <begin position="52"/>
        <end position="74"/>
    </location>
</feature>
<reference evidence="2" key="1">
    <citation type="submission" date="2021-01" db="EMBL/GenBank/DDBJ databases">
        <authorList>
            <person name="Corre E."/>
            <person name="Pelletier E."/>
            <person name="Niang G."/>
            <person name="Scheremetjew M."/>
            <person name="Finn R."/>
            <person name="Kale V."/>
            <person name="Holt S."/>
            <person name="Cochrane G."/>
            <person name="Meng A."/>
            <person name="Brown T."/>
            <person name="Cohen L."/>
        </authorList>
    </citation>
    <scope>NUCLEOTIDE SEQUENCE</scope>
    <source>
        <strain evidence="2">OF101</strain>
    </source>
</reference>